<dbReference type="EMBL" id="CP042430">
    <property type="protein sequence ID" value="QEC50611.1"/>
    <property type="molecule type" value="Genomic_DNA"/>
</dbReference>
<feature type="domain" description="Isochorismatase-like" evidence="2">
    <location>
        <begin position="1"/>
        <end position="170"/>
    </location>
</feature>
<dbReference type="KEGG" id="bsol:FSW04_01900"/>
<evidence type="ECO:0000259" key="2">
    <source>
        <dbReference type="Pfam" id="PF00857"/>
    </source>
</evidence>
<organism evidence="3 4">
    <name type="scientific">Baekduia soli</name>
    <dbReference type="NCBI Taxonomy" id="496014"/>
    <lineage>
        <taxon>Bacteria</taxon>
        <taxon>Bacillati</taxon>
        <taxon>Actinomycetota</taxon>
        <taxon>Thermoleophilia</taxon>
        <taxon>Solirubrobacterales</taxon>
        <taxon>Baekduiaceae</taxon>
        <taxon>Baekduia</taxon>
    </lineage>
</organism>
<gene>
    <name evidence="3" type="ORF">FSW04_01900</name>
</gene>
<dbReference type="InterPro" id="IPR036380">
    <property type="entry name" value="Isochorismatase-like_sf"/>
</dbReference>
<proteinExistence type="predicted"/>
<reference evidence="3 4" key="1">
    <citation type="journal article" date="2018" name="J. Microbiol.">
        <title>Baekduia soli gen. nov., sp. nov., a novel bacterium isolated from the soil of Baekdu Mountain and proposal of a novel family name, Baekduiaceae fam. nov.</title>
        <authorList>
            <person name="An D.S."/>
            <person name="Siddiqi M.Z."/>
            <person name="Kim K.H."/>
            <person name="Yu H.S."/>
            <person name="Im W.T."/>
        </authorList>
    </citation>
    <scope>NUCLEOTIDE SEQUENCE [LARGE SCALE GENOMIC DNA]</scope>
    <source>
        <strain evidence="3 4">BR7-21</strain>
    </source>
</reference>
<dbReference type="Pfam" id="PF00857">
    <property type="entry name" value="Isochorismatase"/>
    <property type="match status" value="1"/>
</dbReference>
<protein>
    <submittedName>
        <fullName evidence="3">Isochorismatase family protein</fullName>
    </submittedName>
</protein>
<dbReference type="Gene3D" id="3.40.50.850">
    <property type="entry name" value="Isochorismatase-like"/>
    <property type="match status" value="1"/>
</dbReference>
<dbReference type="InterPro" id="IPR000868">
    <property type="entry name" value="Isochorismatase-like_dom"/>
</dbReference>
<sequence>MSEAFCDPAYDVGAPMDATVEAIATLLEHARARGVPVVYATMAFDAADPEASAGMWGRKVPALLQLVDSDPRATGVHPRLAPAESDASFIKTRSSAFFGTPLEELLETMDVDTLIVTGCSTSGCIRATALDGVSLGYRIVVPEECVADRAEAPHRANLADIDAKYGDVLALSEVLERL</sequence>
<name>A0A5B8UD46_9ACTN</name>
<dbReference type="PANTHER" id="PTHR43540">
    <property type="entry name" value="PEROXYUREIDOACRYLATE/UREIDOACRYLATE AMIDOHYDROLASE-RELATED"/>
    <property type="match status" value="1"/>
</dbReference>
<dbReference type="InterPro" id="IPR050272">
    <property type="entry name" value="Isochorismatase-like_hydrls"/>
</dbReference>
<dbReference type="AlphaFoldDB" id="A0A5B8UD46"/>
<accession>A0A5B8UD46</accession>
<evidence type="ECO:0000256" key="1">
    <source>
        <dbReference type="ARBA" id="ARBA00022801"/>
    </source>
</evidence>
<keyword evidence="1" id="KW-0378">Hydrolase</keyword>
<dbReference type="GO" id="GO:0016787">
    <property type="term" value="F:hydrolase activity"/>
    <property type="evidence" value="ECO:0007669"/>
    <property type="project" value="UniProtKB-KW"/>
</dbReference>
<keyword evidence="4" id="KW-1185">Reference proteome</keyword>
<dbReference type="SUPFAM" id="SSF52499">
    <property type="entry name" value="Isochorismatase-like hydrolases"/>
    <property type="match status" value="1"/>
</dbReference>
<evidence type="ECO:0000313" key="3">
    <source>
        <dbReference type="EMBL" id="QEC50611.1"/>
    </source>
</evidence>
<dbReference type="OrthoDB" id="7500697at2"/>
<evidence type="ECO:0000313" key="4">
    <source>
        <dbReference type="Proteomes" id="UP000321805"/>
    </source>
</evidence>
<dbReference type="PANTHER" id="PTHR43540:SF1">
    <property type="entry name" value="ISOCHORISMATASE HYDROLASE"/>
    <property type="match status" value="1"/>
</dbReference>
<dbReference type="Proteomes" id="UP000321805">
    <property type="component" value="Chromosome"/>
</dbReference>